<accession>A0ABV7XNP9</accession>
<sequence>MKKYNSILKYIFITAASLWITVGCVHDDKYDEPNLDGYQCVADFQANVTLSELKKKFTVNNPTGAAYVFPEDKPNDTSDDLYIEGYVSSTDETGNIYKTIYIQDALKNPTHGFTISVDMVSSYTRFPQGSKIYVKLNGLAVGTYGGVVQLGVKTGAESAINGVSRIPEKLAPKVISRSCTTRGEIIPRVITLADLKNNEDLIGCLVQLDKVEFDGKSLCSNFAPNGQTVDKVIGQGWVESSSSYVTTAVVRNSGYSSFANQYIPAGNGTFKGIFSKFQSGANTTYQFYINKVNDLDMEGKSADGIDHHFPRLDKVQENPCRFSNANLTAKTVSDIKQLAGGLAPNGLVQITGDFYLKAQITANDEAGNLFKYVYVEDATGGIKLNINKTDLFQDARFKVGKDLNIKLKGLYIRNVAGELQLGSNDGTSAIGYRIKEEDVYKYLYDSNEPARAVVASERTISQLTAGDVGRWIKIKDLEFVNGDLGKTYADGSALSNRTLEDCSGKTITLRTSGRAIFATKPASAIEVAGGKGDVYAILSVFNGTYQLWFTKLPDLQLTNPRCDGSIYTPLPVLYKDDFVAGGFSSDWTVVNKVGPNQFWGTSNQGNGTNYYAMMNGNAGGAGNNFANEDWLISKAVNLAGKSKAIVTFTTDVRYAGNALQVFATDNYTNDVATTTWTQLPATLDTNANAFGDWVSSGNVDLSAFLGKNVRIAFKYTSTTAAAATWEVDDFKIKGQ</sequence>
<dbReference type="Pfam" id="PF18942">
    <property type="entry name" value="DUF5689"/>
    <property type="match status" value="2"/>
</dbReference>
<name>A0ABV7XNP9_9FLAO</name>
<evidence type="ECO:0000313" key="3">
    <source>
        <dbReference type="Proteomes" id="UP001595735"/>
    </source>
</evidence>
<organism evidence="2 3">
    <name type="scientific">Chryseobacterium tructae</name>
    <dbReference type="NCBI Taxonomy" id="1037380"/>
    <lineage>
        <taxon>Bacteria</taxon>
        <taxon>Pseudomonadati</taxon>
        <taxon>Bacteroidota</taxon>
        <taxon>Flavobacteriia</taxon>
        <taxon>Flavobacteriales</taxon>
        <taxon>Weeksellaceae</taxon>
        <taxon>Chryseobacterium group</taxon>
        <taxon>Chryseobacterium</taxon>
    </lineage>
</organism>
<comment type="caution">
    <text evidence="2">The sequence shown here is derived from an EMBL/GenBank/DDBJ whole genome shotgun (WGS) entry which is preliminary data.</text>
</comment>
<reference evidence="3" key="1">
    <citation type="journal article" date="2019" name="Int. J. Syst. Evol. Microbiol.">
        <title>The Global Catalogue of Microorganisms (GCM) 10K type strain sequencing project: providing services to taxonomists for standard genome sequencing and annotation.</title>
        <authorList>
            <consortium name="The Broad Institute Genomics Platform"/>
            <consortium name="The Broad Institute Genome Sequencing Center for Infectious Disease"/>
            <person name="Wu L."/>
            <person name="Ma J."/>
        </authorList>
    </citation>
    <scope>NUCLEOTIDE SEQUENCE [LARGE SCALE GENOMIC DNA]</scope>
    <source>
        <strain evidence="3">CECT 7798</strain>
    </source>
</reference>
<dbReference type="Proteomes" id="UP001595735">
    <property type="component" value="Unassembled WGS sequence"/>
</dbReference>
<keyword evidence="3" id="KW-1185">Reference proteome</keyword>
<evidence type="ECO:0000259" key="1">
    <source>
        <dbReference type="Pfam" id="PF18942"/>
    </source>
</evidence>
<dbReference type="RefSeq" id="WP_378169445.1">
    <property type="nucleotide sequence ID" value="NZ_JBHRYO010000001.1"/>
</dbReference>
<protein>
    <submittedName>
        <fullName evidence="2">DUF5689 domain-containing protein</fullName>
    </submittedName>
</protein>
<evidence type="ECO:0000313" key="2">
    <source>
        <dbReference type="EMBL" id="MFC3754618.1"/>
    </source>
</evidence>
<dbReference type="Gene3D" id="2.60.120.200">
    <property type="match status" value="1"/>
</dbReference>
<feature type="domain" description="DUF5689" evidence="1">
    <location>
        <begin position="329"/>
        <end position="554"/>
    </location>
</feature>
<feature type="domain" description="DUF5689" evidence="1">
    <location>
        <begin position="46"/>
        <end position="294"/>
    </location>
</feature>
<dbReference type="EMBL" id="JBHRYO010000001">
    <property type="protein sequence ID" value="MFC3754618.1"/>
    <property type="molecule type" value="Genomic_DNA"/>
</dbReference>
<proteinExistence type="predicted"/>
<gene>
    <name evidence="2" type="ORF">ACFONJ_01355</name>
</gene>
<dbReference type="PROSITE" id="PS51257">
    <property type="entry name" value="PROKAR_LIPOPROTEIN"/>
    <property type="match status" value="1"/>
</dbReference>
<dbReference type="NCBIfam" id="NF038128">
    <property type="entry name" value="choice_anch_J"/>
    <property type="match status" value="1"/>
</dbReference>
<dbReference type="InterPro" id="IPR043744">
    <property type="entry name" value="DUF5689"/>
</dbReference>